<feature type="signal peptide" evidence="3">
    <location>
        <begin position="1"/>
        <end position="18"/>
    </location>
</feature>
<dbReference type="Pfam" id="PF13855">
    <property type="entry name" value="LRR_8"/>
    <property type="match status" value="1"/>
</dbReference>
<dbReference type="Gene3D" id="3.80.10.10">
    <property type="entry name" value="Ribonuclease Inhibitor"/>
    <property type="match status" value="1"/>
</dbReference>
<keyword evidence="4" id="KW-1185">Reference proteome</keyword>
<dbReference type="InterPro" id="IPR003591">
    <property type="entry name" value="Leu-rich_rpt_typical-subtyp"/>
</dbReference>
<dbReference type="InterPro" id="IPR032675">
    <property type="entry name" value="LRR_dom_sf"/>
</dbReference>
<keyword evidence="3" id="KW-0732">Signal</keyword>
<dbReference type="RefSeq" id="XP_013792288.2">
    <property type="nucleotide sequence ID" value="XM_013936834.2"/>
</dbReference>
<proteinExistence type="predicted"/>
<dbReference type="Proteomes" id="UP000694941">
    <property type="component" value="Unplaced"/>
</dbReference>
<feature type="chain" id="PRO_5045865071" evidence="3">
    <location>
        <begin position="19"/>
        <end position="292"/>
    </location>
</feature>
<dbReference type="PANTHER" id="PTHR24366">
    <property type="entry name" value="IG(IMMUNOGLOBULIN) AND LRR(LEUCINE RICH REPEAT) DOMAINS"/>
    <property type="match status" value="1"/>
</dbReference>
<evidence type="ECO:0000256" key="2">
    <source>
        <dbReference type="ARBA" id="ARBA00022737"/>
    </source>
</evidence>
<dbReference type="PROSITE" id="PS51450">
    <property type="entry name" value="LRR"/>
    <property type="match status" value="2"/>
</dbReference>
<dbReference type="SMART" id="SM00369">
    <property type="entry name" value="LRR_TYP"/>
    <property type="match status" value="3"/>
</dbReference>
<evidence type="ECO:0000313" key="5">
    <source>
        <dbReference type="RefSeq" id="XP_013792288.2"/>
    </source>
</evidence>
<keyword evidence="2" id="KW-0677">Repeat</keyword>
<evidence type="ECO:0000313" key="4">
    <source>
        <dbReference type="Proteomes" id="UP000694941"/>
    </source>
</evidence>
<dbReference type="GeneID" id="106476167"/>
<sequence>MMTTLIFLAAYFVHFGNAGSPCPPKADMDPWFCINTPSSHQDTYTSVICNRPGCENHLDRVDGVTDHMMLDRVIISDVNTSESLMLPKEWLSVSRVRELEIRDTPLSRCFLCENPLSGQGYYMNKLVVSNCSLSGHLCTNCPKIGKAVYKHDRYEKVYQVNGIDMIGLKGLRTLETLDLSFNKLEEVTNTSFPYDLINLKKLVLSHNVISEISSKAFTMFRALTTLDLSHNQLQVLRRDVFSVPEFTLKVLNVRQNSKITSRVRSEFKNFLKILKQWGKELKDQEKEKETEN</sequence>
<dbReference type="InterPro" id="IPR001611">
    <property type="entry name" value="Leu-rich_rpt"/>
</dbReference>
<evidence type="ECO:0000256" key="3">
    <source>
        <dbReference type="SAM" id="SignalP"/>
    </source>
</evidence>
<reference evidence="5" key="1">
    <citation type="submission" date="2025-08" db="UniProtKB">
        <authorList>
            <consortium name="RefSeq"/>
        </authorList>
    </citation>
    <scope>IDENTIFICATION</scope>
    <source>
        <tissue evidence="5">Muscle</tissue>
    </source>
</reference>
<accession>A0ABM1C0W2</accession>
<keyword evidence="1" id="KW-0433">Leucine-rich repeat</keyword>
<evidence type="ECO:0000256" key="1">
    <source>
        <dbReference type="ARBA" id="ARBA00022614"/>
    </source>
</evidence>
<organism evidence="4 5">
    <name type="scientific">Limulus polyphemus</name>
    <name type="common">Atlantic horseshoe crab</name>
    <dbReference type="NCBI Taxonomy" id="6850"/>
    <lineage>
        <taxon>Eukaryota</taxon>
        <taxon>Metazoa</taxon>
        <taxon>Ecdysozoa</taxon>
        <taxon>Arthropoda</taxon>
        <taxon>Chelicerata</taxon>
        <taxon>Merostomata</taxon>
        <taxon>Xiphosura</taxon>
        <taxon>Limulidae</taxon>
        <taxon>Limulus</taxon>
    </lineage>
</organism>
<dbReference type="PANTHER" id="PTHR24366:SF96">
    <property type="entry name" value="LEUCINE RICH REPEAT CONTAINING 53"/>
    <property type="match status" value="1"/>
</dbReference>
<dbReference type="SUPFAM" id="SSF52058">
    <property type="entry name" value="L domain-like"/>
    <property type="match status" value="1"/>
</dbReference>
<gene>
    <name evidence="5" type="primary">LOC106476167</name>
</gene>
<dbReference type="PRINTS" id="PR00019">
    <property type="entry name" value="LEURICHRPT"/>
</dbReference>
<name>A0ABM1C0W2_LIMPO</name>
<protein>
    <submittedName>
        <fullName evidence="5">Uncharacterized protein LOC106476167</fullName>
    </submittedName>
</protein>